<gene>
    <name evidence="2" type="ORF">A3196_11095</name>
</gene>
<dbReference type="GO" id="GO:0071949">
    <property type="term" value="F:FAD binding"/>
    <property type="evidence" value="ECO:0007669"/>
    <property type="project" value="InterPro"/>
</dbReference>
<reference evidence="2 3" key="1">
    <citation type="submission" date="2016-03" db="EMBL/GenBank/DDBJ databases">
        <title>Chemosynthetic sulphur-oxidizing symbionts of marine invertebrate animals are capable of nitrogen fixation.</title>
        <authorList>
            <person name="Petersen J.M."/>
            <person name="Kemper A."/>
            <person name="Gruber-Vodicka H."/>
            <person name="Cardini U."/>
            <person name="Geest Mvander."/>
            <person name="Kleiner M."/>
            <person name="Bulgheresi S."/>
            <person name="Fussmann M."/>
            <person name="Herbold C."/>
            <person name="Seah B.K.B."/>
            <person name="Antony C.Paul."/>
            <person name="Liu D."/>
            <person name="Belitz A."/>
            <person name="Weber M."/>
        </authorList>
    </citation>
    <scope>NUCLEOTIDE SEQUENCE [LARGE SCALE GENOMIC DNA]</scope>
    <source>
        <strain evidence="2">G_D</strain>
    </source>
</reference>
<dbReference type="InterPro" id="IPR036188">
    <property type="entry name" value="FAD/NAD-bd_sf"/>
</dbReference>
<organism evidence="2 3">
    <name type="scientific">Candidatus Thiodiazotropha endoloripes</name>
    <dbReference type="NCBI Taxonomy" id="1818881"/>
    <lineage>
        <taxon>Bacteria</taxon>
        <taxon>Pseudomonadati</taxon>
        <taxon>Pseudomonadota</taxon>
        <taxon>Gammaproteobacteria</taxon>
        <taxon>Chromatiales</taxon>
        <taxon>Sedimenticolaceae</taxon>
        <taxon>Candidatus Thiodiazotropha</taxon>
    </lineage>
</organism>
<dbReference type="AlphaFoldDB" id="A0A1E2URY4"/>
<accession>A0A1E2URY4</accession>
<dbReference type="RefSeq" id="WP_069005027.1">
    <property type="nucleotide sequence ID" value="NZ_LVJW01000003.1"/>
</dbReference>
<dbReference type="InterPro" id="IPR050816">
    <property type="entry name" value="Flavin-dep_Halogenase_NPB"/>
</dbReference>
<dbReference type="Proteomes" id="UP000094849">
    <property type="component" value="Unassembled WGS sequence"/>
</dbReference>
<protein>
    <recommendedName>
        <fullName evidence="1">FAD-binding domain-containing protein</fullName>
    </recommendedName>
</protein>
<evidence type="ECO:0000313" key="3">
    <source>
        <dbReference type="Proteomes" id="UP000094849"/>
    </source>
</evidence>
<dbReference type="InterPro" id="IPR002938">
    <property type="entry name" value="FAD-bd"/>
</dbReference>
<evidence type="ECO:0000313" key="2">
    <source>
        <dbReference type="EMBL" id="ODB97254.1"/>
    </source>
</evidence>
<dbReference type="STRING" id="1818881.A3196_11095"/>
<sequence length="412" mass="46075">MKTYDTDVLIIGAGPAGATAAALIHKAGFNCMMVEKQRFPRFVIGESLLPHCMDLLEEADLLGVVQDQKFMVKDGAVFKRGDETCTFQFSQQFTQGWKYTYQVPREDFDKVLAESVEARGVPVLWGHGVTDVNFADDGSSTTMLEDEQGEQASITARFILDGSGYGRVLPRLLDLDENSMLPLRESYFTHVTGDIRPEGDGEGRIWICSLDDPDNAWMWIIPFSNGKTSVGVVAKPDFLARYPEDPDEKLRAIIDDNKNTRGRLKDAEFTFPVRRINGYSISAKKLHGKGFALMGNATEFLDPVFSSGVTLALESSNRAAKTLIRQLQGESVDWQTDYADHLMMGVDTFRTFVTAWYDNRLPTIFYSAVKPDELQDQICSVLAGYVWDHDNPCVRDHQRTVTVIAKACAQYG</sequence>
<evidence type="ECO:0000259" key="1">
    <source>
        <dbReference type="Pfam" id="PF01494"/>
    </source>
</evidence>
<feature type="domain" description="FAD-binding" evidence="1">
    <location>
        <begin position="5"/>
        <end position="337"/>
    </location>
</feature>
<keyword evidence="3" id="KW-1185">Reference proteome</keyword>
<name>A0A1E2URY4_9GAMM</name>
<dbReference type="OrthoDB" id="9785276at2"/>
<dbReference type="Gene3D" id="3.50.50.60">
    <property type="entry name" value="FAD/NAD(P)-binding domain"/>
    <property type="match status" value="1"/>
</dbReference>
<proteinExistence type="predicted"/>
<comment type="caution">
    <text evidence="2">The sequence shown here is derived from an EMBL/GenBank/DDBJ whole genome shotgun (WGS) entry which is preliminary data.</text>
</comment>
<dbReference type="SUPFAM" id="SSF51905">
    <property type="entry name" value="FAD/NAD(P)-binding domain"/>
    <property type="match status" value="1"/>
</dbReference>
<dbReference type="PANTHER" id="PTHR43747:SF1">
    <property type="entry name" value="SLR1998 PROTEIN"/>
    <property type="match status" value="1"/>
</dbReference>
<dbReference type="PANTHER" id="PTHR43747">
    <property type="entry name" value="FAD-BINDING PROTEIN"/>
    <property type="match status" value="1"/>
</dbReference>
<dbReference type="Pfam" id="PF01494">
    <property type="entry name" value="FAD_binding_3"/>
    <property type="match status" value="1"/>
</dbReference>
<dbReference type="EMBL" id="LVJZ01000003">
    <property type="protein sequence ID" value="ODB97254.1"/>
    <property type="molecule type" value="Genomic_DNA"/>
</dbReference>